<protein>
    <recommendedName>
        <fullName evidence="2">JAB domain-containing protein</fullName>
    </recommendedName>
</protein>
<dbReference type="Proteomes" id="UP000885695">
    <property type="component" value="Unassembled WGS sequence"/>
</dbReference>
<accession>A0A7C1SUH4</accession>
<gene>
    <name evidence="1" type="ORF">ENI13_00265</name>
</gene>
<evidence type="ECO:0000313" key="1">
    <source>
        <dbReference type="EMBL" id="HEB13396.1"/>
    </source>
</evidence>
<reference evidence="1" key="1">
    <citation type="journal article" date="2020" name="mSystems">
        <title>Genome- and Community-Level Interaction Insights into Carbon Utilization and Element Cycling Functions of Hydrothermarchaeota in Hydrothermal Sediment.</title>
        <authorList>
            <person name="Zhou Z."/>
            <person name="Liu Y."/>
            <person name="Xu W."/>
            <person name="Pan J."/>
            <person name="Luo Z.H."/>
            <person name="Li M."/>
        </authorList>
    </citation>
    <scope>NUCLEOTIDE SEQUENCE [LARGE SCALE GENOMIC DNA]</scope>
    <source>
        <strain evidence="1">HyVt-369</strain>
    </source>
</reference>
<dbReference type="EMBL" id="DRHL01000012">
    <property type="protein sequence ID" value="HEB13396.1"/>
    <property type="molecule type" value="Genomic_DNA"/>
</dbReference>
<dbReference type="AlphaFoldDB" id="A0A7C1SUH4"/>
<comment type="caution">
    <text evidence="1">The sequence shown here is derived from an EMBL/GenBank/DDBJ whole genome shotgun (WGS) entry which is preliminary data.</text>
</comment>
<evidence type="ECO:0008006" key="2">
    <source>
        <dbReference type="Google" id="ProtNLM"/>
    </source>
</evidence>
<sequence length="200" mass="22525">MEGLTESPKGEAEKVWEGLGKQKVEYVTLPESLLKALYELQKEPRGYEWGGGIDFEIINDEPQIERILAYFGVKAGIPEKVWKKYGPDVEVIFHTHPTQKKVQPSSSDILSFLSSPAQVEFIVAGEEIALFEKTPAFKSEALKGRKLELPFYYEPEIAMPAIITQLAGVGIDVSLYTKSKESPVFDLNIIRQITDKKYLT</sequence>
<name>A0A7C1SUH4_UNCC3</name>
<organism evidence="1">
    <name type="scientific">candidate division CPR3 bacterium</name>
    <dbReference type="NCBI Taxonomy" id="2268181"/>
    <lineage>
        <taxon>Bacteria</taxon>
        <taxon>Bacteria division CPR3</taxon>
    </lineage>
</organism>
<proteinExistence type="predicted"/>